<dbReference type="Gene3D" id="1.10.10.10">
    <property type="entry name" value="Winged helix-like DNA-binding domain superfamily/Winged helix DNA-binding domain"/>
    <property type="match status" value="1"/>
</dbReference>
<protein>
    <recommendedName>
        <fullName evidence="7">Cell division control protein</fullName>
    </recommendedName>
</protein>
<evidence type="ECO:0000256" key="7">
    <source>
        <dbReference type="PIRNR" id="PIRNR001767"/>
    </source>
</evidence>
<dbReference type="GO" id="GO:0033314">
    <property type="term" value="P:mitotic DNA replication checkpoint signaling"/>
    <property type="evidence" value="ECO:0007669"/>
    <property type="project" value="TreeGrafter"/>
</dbReference>
<evidence type="ECO:0000256" key="6">
    <source>
        <dbReference type="ARBA" id="ARBA00023306"/>
    </source>
</evidence>
<dbReference type="FunFam" id="3.40.50.300:FF:000547">
    <property type="entry name" value="Cell division control protein"/>
    <property type="match status" value="1"/>
</dbReference>
<dbReference type="PIRSF" id="PIRSF001767">
    <property type="entry name" value="Cdc6"/>
    <property type="match status" value="1"/>
</dbReference>
<dbReference type="InterPro" id="IPR054425">
    <property type="entry name" value="Cdc6_ORC1-like_ATPase_lid"/>
</dbReference>
<dbReference type="GO" id="GO:0003688">
    <property type="term" value="F:DNA replication origin binding"/>
    <property type="evidence" value="ECO:0007669"/>
    <property type="project" value="TreeGrafter"/>
</dbReference>
<dbReference type="OrthoDB" id="1926878at2759"/>
<evidence type="ECO:0000256" key="4">
    <source>
        <dbReference type="ARBA" id="ARBA00022705"/>
    </source>
</evidence>
<dbReference type="Gene3D" id="1.10.8.60">
    <property type="match status" value="1"/>
</dbReference>
<evidence type="ECO:0000313" key="10">
    <source>
        <dbReference type="Proteomes" id="UP000286134"/>
    </source>
</evidence>
<keyword evidence="10" id="KW-1185">Reference proteome</keyword>
<comment type="similarity">
    <text evidence="2 7">Belongs to the CDC6/cdc18 family.</text>
</comment>
<comment type="subcellular location">
    <subcellularLocation>
        <location evidence="1">Nucleus</location>
    </subcellularLocation>
</comment>
<evidence type="ECO:0000256" key="2">
    <source>
        <dbReference type="ARBA" id="ARBA00006184"/>
    </source>
</evidence>
<dbReference type="GO" id="GO:0005634">
    <property type="term" value="C:nucleus"/>
    <property type="evidence" value="ECO:0007669"/>
    <property type="project" value="UniProtKB-SubCell"/>
</dbReference>
<feature type="domain" description="AAA+ ATPase" evidence="8">
    <location>
        <begin position="197"/>
        <end position="338"/>
    </location>
</feature>
<dbReference type="SUPFAM" id="SSF52540">
    <property type="entry name" value="P-loop containing nucleoside triphosphate hydrolases"/>
    <property type="match status" value="1"/>
</dbReference>
<dbReference type="CDD" id="cd00009">
    <property type="entry name" value="AAA"/>
    <property type="match status" value="1"/>
</dbReference>
<comment type="caution">
    <text evidence="9">The sequence shown here is derived from an EMBL/GenBank/DDBJ whole genome shotgun (WGS) entry which is preliminary data.</text>
</comment>
<dbReference type="InterPro" id="IPR015163">
    <property type="entry name" value="Cdc6_C"/>
</dbReference>
<dbReference type="Pfam" id="PF22606">
    <property type="entry name" value="Cdc6-ORC-like_ATPase_lid"/>
    <property type="match status" value="1"/>
</dbReference>
<sequence>MTSTLLGKRTRSGGVTVPSKRHASLVEIDDDKDKSPFLLKKQLRTKASKGLIASDPQSNTALICSTPVKKTPRKRPARSTIKIKEESESIPTREYLTEEEDENLIPVQTPTPQTPRKRDALPKKIPATPKHRVYVTGQPITPRSSRFPLTPGGSIVTVYSLARQIFTRCSDPGPLIGREHERENLSKFIKDCLSKKSGGCIYISGPPGTGKSALVSEVIGSFDASKTVLKSCINCMSIRTSKDLYSHLLEASCVDITVYEGQEIDTLESIYVPRRHTTKYFIVTLDEIDRILTLDSEILYQLFEWALQKKSHLILIGIANALDLTDRFLPRLKARDLRPRLLPFLPYTAEQIKAVIEYRLISLMPKETTTRNYIPFLHPAAIELCSRKVSSQNGDLRKAFEICRRAINVIESEVKLNHERALNEHIFLESPSKRPLEDNLNLSKANHNNMKKNLAESLAALTVETAPRASISHINKIASSIFGNGTNQRLKALNLQQKATLCALVTLEKRKRQGPASNFSTPSKSKDAAPNIKTLYEVYCRLCKRDRVLHPLSNIEFKDLIGSLESLSLVSVTGGSFVEPNGKIGRACKFRTGSRAYDEKGINSCVGEAEIAQVVEGIGGGILKTILAGEGLD</sequence>
<proteinExistence type="inferred from homology"/>
<dbReference type="InterPro" id="IPR050311">
    <property type="entry name" value="ORC1/CDC6"/>
</dbReference>
<dbReference type="GO" id="GO:0006270">
    <property type="term" value="P:DNA replication initiation"/>
    <property type="evidence" value="ECO:0007669"/>
    <property type="project" value="UniProtKB-UniRule"/>
</dbReference>
<dbReference type="Proteomes" id="UP000286134">
    <property type="component" value="Unassembled WGS sequence"/>
</dbReference>
<dbReference type="GO" id="GO:0005524">
    <property type="term" value="F:ATP binding"/>
    <property type="evidence" value="ECO:0007669"/>
    <property type="project" value="InterPro"/>
</dbReference>
<gene>
    <name evidence="9" type="ORF">OnM2_058004</name>
</gene>
<dbReference type="Gene3D" id="3.40.50.300">
    <property type="entry name" value="P-loop containing nucleotide triphosphate hydrolases"/>
    <property type="match status" value="1"/>
</dbReference>
<accession>A0A420HQR3</accession>
<keyword evidence="3 9" id="KW-0132">Cell division</keyword>
<dbReference type="GO" id="GO:0016887">
    <property type="term" value="F:ATP hydrolysis activity"/>
    <property type="evidence" value="ECO:0007669"/>
    <property type="project" value="InterPro"/>
</dbReference>
<dbReference type="Pfam" id="PF00004">
    <property type="entry name" value="AAA"/>
    <property type="match status" value="1"/>
</dbReference>
<dbReference type="PANTHER" id="PTHR10763">
    <property type="entry name" value="CELL DIVISION CONTROL PROTEIN 6-RELATED"/>
    <property type="match status" value="1"/>
</dbReference>
<dbReference type="GO" id="GO:0051301">
    <property type="term" value="P:cell division"/>
    <property type="evidence" value="ECO:0007669"/>
    <property type="project" value="UniProtKB-UniRule"/>
</dbReference>
<dbReference type="InterPro" id="IPR003959">
    <property type="entry name" value="ATPase_AAA_core"/>
</dbReference>
<dbReference type="Pfam" id="PF09079">
    <property type="entry name" value="WHD_Cdc6"/>
    <property type="match status" value="1"/>
</dbReference>
<dbReference type="InterPro" id="IPR036388">
    <property type="entry name" value="WH-like_DNA-bd_sf"/>
</dbReference>
<evidence type="ECO:0000256" key="1">
    <source>
        <dbReference type="ARBA" id="ARBA00004123"/>
    </source>
</evidence>
<dbReference type="SMART" id="SM00382">
    <property type="entry name" value="AAA"/>
    <property type="match status" value="1"/>
</dbReference>
<dbReference type="STRING" id="212602.A0A420HQR3"/>
<evidence type="ECO:0000313" key="9">
    <source>
        <dbReference type="EMBL" id="RKF59719.1"/>
    </source>
</evidence>
<evidence type="ECO:0000259" key="8">
    <source>
        <dbReference type="SMART" id="SM00382"/>
    </source>
</evidence>
<keyword evidence="4" id="KW-0235">DNA replication</keyword>
<organism evidence="9 10">
    <name type="scientific">Erysiphe neolycopersici</name>
    <dbReference type="NCBI Taxonomy" id="212602"/>
    <lineage>
        <taxon>Eukaryota</taxon>
        <taxon>Fungi</taxon>
        <taxon>Dikarya</taxon>
        <taxon>Ascomycota</taxon>
        <taxon>Pezizomycotina</taxon>
        <taxon>Leotiomycetes</taxon>
        <taxon>Erysiphales</taxon>
        <taxon>Erysiphaceae</taxon>
        <taxon>Erysiphe</taxon>
    </lineage>
</organism>
<keyword evidence="5" id="KW-0539">Nucleus</keyword>
<dbReference type="InterPro" id="IPR003593">
    <property type="entry name" value="AAA+_ATPase"/>
</dbReference>
<dbReference type="InterPro" id="IPR016314">
    <property type="entry name" value="Cdc6/18"/>
</dbReference>
<dbReference type="InterPro" id="IPR027417">
    <property type="entry name" value="P-loop_NTPase"/>
</dbReference>
<keyword evidence="6" id="KW-0131">Cell cycle</keyword>
<reference evidence="9 10" key="1">
    <citation type="journal article" date="2018" name="BMC Genomics">
        <title>Comparative genome analyses reveal sequence features reflecting distinct modes of host-adaptation between dicot and monocot powdery mildew.</title>
        <authorList>
            <person name="Wu Y."/>
            <person name="Ma X."/>
            <person name="Pan Z."/>
            <person name="Kale S.D."/>
            <person name="Song Y."/>
            <person name="King H."/>
            <person name="Zhang Q."/>
            <person name="Presley C."/>
            <person name="Deng X."/>
            <person name="Wei C.I."/>
            <person name="Xiao S."/>
        </authorList>
    </citation>
    <scope>NUCLEOTIDE SEQUENCE [LARGE SCALE GENOMIC DNA]</scope>
    <source>
        <strain evidence="9">UMSG2</strain>
    </source>
</reference>
<evidence type="ECO:0000256" key="5">
    <source>
        <dbReference type="ARBA" id="ARBA00023242"/>
    </source>
</evidence>
<name>A0A420HQR3_9PEZI</name>
<evidence type="ECO:0000256" key="3">
    <source>
        <dbReference type="ARBA" id="ARBA00022618"/>
    </source>
</evidence>
<dbReference type="PANTHER" id="PTHR10763:SF26">
    <property type="entry name" value="CELL DIVISION CONTROL PROTEIN 6 HOMOLOG"/>
    <property type="match status" value="1"/>
</dbReference>
<dbReference type="EMBL" id="MCFK01005805">
    <property type="protein sequence ID" value="RKF59719.1"/>
    <property type="molecule type" value="Genomic_DNA"/>
</dbReference>
<dbReference type="AlphaFoldDB" id="A0A420HQR3"/>